<gene>
    <name evidence="3" type="ORF">QBC32DRAFT_75734</name>
</gene>
<feature type="region of interest" description="Disordered" evidence="2">
    <location>
        <begin position="315"/>
        <end position="381"/>
    </location>
</feature>
<evidence type="ECO:0000256" key="2">
    <source>
        <dbReference type="SAM" id="MobiDB-lite"/>
    </source>
</evidence>
<keyword evidence="1" id="KW-0175">Coiled coil</keyword>
<reference evidence="3" key="2">
    <citation type="submission" date="2023-06" db="EMBL/GenBank/DDBJ databases">
        <authorList>
            <consortium name="Lawrence Berkeley National Laboratory"/>
            <person name="Mondo S.J."/>
            <person name="Hensen N."/>
            <person name="Bonometti L."/>
            <person name="Westerberg I."/>
            <person name="Brannstrom I.O."/>
            <person name="Guillou S."/>
            <person name="Cros-Aarteil S."/>
            <person name="Calhoun S."/>
            <person name="Haridas S."/>
            <person name="Kuo A."/>
            <person name="Pangilinan J."/>
            <person name="Riley R."/>
            <person name="Labutti K."/>
            <person name="Andreopoulos B."/>
            <person name="Lipzen A."/>
            <person name="Chen C."/>
            <person name="Yanf M."/>
            <person name="Daum C."/>
            <person name="Ng V."/>
            <person name="Clum A."/>
            <person name="Steindorff A."/>
            <person name="Ohm R."/>
            <person name="Martin F."/>
            <person name="Silar P."/>
            <person name="Natvig D."/>
            <person name="Lalanne C."/>
            <person name="Gautier V."/>
            <person name="Ament-Velasquez S.L."/>
            <person name="Kruys A."/>
            <person name="Hutchinson M.I."/>
            <person name="Powell A.J."/>
            <person name="Barry K."/>
            <person name="Miller A.N."/>
            <person name="Grigoriev I.V."/>
            <person name="Debuchy R."/>
            <person name="Gladieux P."/>
            <person name="Thoren M.H."/>
            <person name="Johannesson H."/>
        </authorList>
    </citation>
    <scope>NUCLEOTIDE SEQUENCE</scope>
    <source>
        <strain evidence="3">CBS 626.80</strain>
    </source>
</reference>
<sequence length="381" mass="42643">MSAVFDSSDDKWYCKIDILNRDGMVVWEDVNHDMQHTSDLSMDFHVDTSEQHGLFILHGLVYFKVGAAVKTNSRLFIYPENIQSIEHEVSSRPSMPGMEESSNKFIRLRFTMTQPPSFVVPNNQPLEPKPKSKAVLDSLKSLATVHSFTIYLELLRLSLETRHQLSLLPSVFSSTNISSRLRTDVKRANLPTLYKGAGGQVLDLGVAHAEPGAGPSNDIVEQLVQQTIEEMVAPAYTKDGSLQSPAQVITPSDRKRRRTSESTSPPTTDKRVLTALAQLAKSHADLQSRFEHLEKSHADLQSRFEHLEKMVADSRCDHTSSIDRNGKHPRLATPSDLDLPSLPPTPTAPRKRTTSTSGFLPPYLDRQDERVIASPSNHRFE</sequence>
<feature type="coiled-coil region" evidence="1">
    <location>
        <begin position="276"/>
        <end position="310"/>
    </location>
</feature>
<organism evidence="3 4">
    <name type="scientific">Pseudoneurospora amorphoporcata</name>
    <dbReference type="NCBI Taxonomy" id="241081"/>
    <lineage>
        <taxon>Eukaryota</taxon>
        <taxon>Fungi</taxon>
        <taxon>Dikarya</taxon>
        <taxon>Ascomycota</taxon>
        <taxon>Pezizomycotina</taxon>
        <taxon>Sordariomycetes</taxon>
        <taxon>Sordariomycetidae</taxon>
        <taxon>Sordariales</taxon>
        <taxon>Sordariaceae</taxon>
        <taxon>Pseudoneurospora</taxon>
    </lineage>
</organism>
<comment type="caution">
    <text evidence="3">The sequence shown here is derived from an EMBL/GenBank/DDBJ whole genome shotgun (WGS) entry which is preliminary data.</text>
</comment>
<dbReference type="Proteomes" id="UP001303222">
    <property type="component" value="Unassembled WGS sequence"/>
</dbReference>
<feature type="compositionally biased region" description="Polar residues" evidence="2">
    <location>
        <begin position="240"/>
        <end position="250"/>
    </location>
</feature>
<feature type="region of interest" description="Disordered" evidence="2">
    <location>
        <begin position="235"/>
        <end position="271"/>
    </location>
</feature>
<protein>
    <submittedName>
        <fullName evidence="3">Uncharacterized protein</fullName>
    </submittedName>
</protein>
<dbReference type="EMBL" id="MU859315">
    <property type="protein sequence ID" value="KAK3947761.1"/>
    <property type="molecule type" value="Genomic_DNA"/>
</dbReference>
<feature type="compositionally biased region" description="Low complexity" evidence="2">
    <location>
        <begin position="331"/>
        <end position="340"/>
    </location>
</feature>
<keyword evidence="4" id="KW-1185">Reference proteome</keyword>
<evidence type="ECO:0000313" key="3">
    <source>
        <dbReference type="EMBL" id="KAK3947761.1"/>
    </source>
</evidence>
<accession>A0AAN6NKZ0</accession>
<name>A0AAN6NKZ0_9PEZI</name>
<feature type="compositionally biased region" description="Basic and acidic residues" evidence="2">
    <location>
        <begin position="315"/>
        <end position="326"/>
    </location>
</feature>
<proteinExistence type="predicted"/>
<dbReference type="AlphaFoldDB" id="A0AAN6NKZ0"/>
<evidence type="ECO:0000313" key="4">
    <source>
        <dbReference type="Proteomes" id="UP001303222"/>
    </source>
</evidence>
<evidence type="ECO:0000256" key="1">
    <source>
        <dbReference type="SAM" id="Coils"/>
    </source>
</evidence>
<reference evidence="3" key="1">
    <citation type="journal article" date="2023" name="Mol. Phylogenet. Evol.">
        <title>Genome-scale phylogeny and comparative genomics of the fungal order Sordariales.</title>
        <authorList>
            <person name="Hensen N."/>
            <person name="Bonometti L."/>
            <person name="Westerberg I."/>
            <person name="Brannstrom I.O."/>
            <person name="Guillou S."/>
            <person name="Cros-Aarteil S."/>
            <person name="Calhoun S."/>
            <person name="Haridas S."/>
            <person name="Kuo A."/>
            <person name="Mondo S."/>
            <person name="Pangilinan J."/>
            <person name="Riley R."/>
            <person name="LaButti K."/>
            <person name="Andreopoulos B."/>
            <person name="Lipzen A."/>
            <person name="Chen C."/>
            <person name="Yan M."/>
            <person name="Daum C."/>
            <person name="Ng V."/>
            <person name="Clum A."/>
            <person name="Steindorff A."/>
            <person name="Ohm R.A."/>
            <person name="Martin F."/>
            <person name="Silar P."/>
            <person name="Natvig D.O."/>
            <person name="Lalanne C."/>
            <person name="Gautier V."/>
            <person name="Ament-Velasquez S.L."/>
            <person name="Kruys A."/>
            <person name="Hutchinson M.I."/>
            <person name="Powell A.J."/>
            <person name="Barry K."/>
            <person name="Miller A.N."/>
            <person name="Grigoriev I.V."/>
            <person name="Debuchy R."/>
            <person name="Gladieux P."/>
            <person name="Hiltunen Thoren M."/>
            <person name="Johannesson H."/>
        </authorList>
    </citation>
    <scope>NUCLEOTIDE SEQUENCE</scope>
    <source>
        <strain evidence="3">CBS 626.80</strain>
    </source>
</reference>